<evidence type="ECO:0000256" key="1">
    <source>
        <dbReference type="SAM" id="Coils"/>
    </source>
</evidence>
<evidence type="ECO:0000313" key="3">
    <source>
        <dbReference type="EMBL" id="AYO43574.1"/>
    </source>
</evidence>
<feature type="coiled-coil region" evidence="1">
    <location>
        <begin position="178"/>
        <end position="240"/>
    </location>
</feature>
<evidence type="ECO:0000313" key="4">
    <source>
        <dbReference type="Proteomes" id="UP000269793"/>
    </source>
</evidence>
<gene>
    <name evidence="3" type="ORF">DNF11_2624</name>
</gene>
<protein>
    <submittedName>
        <fullName evidence="3">Uncharacterized protein</fullName>
    </submittedName>
</protein>
<feature type="region of interest" description="Disordered" evidence="2">
    <location>
        <begin position="152"/>
        <end position="175"/>
    </location>
</feature>
<dbReference type="VEuPathDB" id="FungiDB:DNF11_2624"/>
<evidence type="ECO:0000256" key="2">
    <source>
        <dbReference type="SAM" id="MobiDB-lite"/>
    </source>
</evidence>
<proteinExistence type="predicted"/>
<dbReference type="OrthoDB" id="3360321at2759"/>
<accession>A0A3G2S671</accession>
<sequence>MQVLRGAYRHLLRAALPAVRYSRTAARSVRQLLRADAEQAMHVPAAAWQPYAERTMALFVLTSLSRRPVHGPEARGSSVWRPSSTSRAATLARRTLYHLVSLAYHHVSPHTLMQPRRGGGSSADTMPKAPSVLQDKETDAPDIAPVYPRVLRVPPKPVRGPLHHRPPYWDGQRPEKHMRDASATTNELQERLTQLGEEWEHLSQSLGAEHKHAQAVRHKYNHLRGTLKTMRRAAEQQREQDTLRQCPVDMLHDVVSAAADSETLWLGTPRWTRWRRGEFLPP</sequence>
<keyword evidence="1" id="KW-0175">Coiled coil</keyword>
<reference evidence="3 4" key="1">
    <citation type="submission" date="2018-10" db="EMBL/GenBank/DDBJ databases">
        <title>Complete genome sequence of Malassezia restricta CBS 7877.</title>
        <authorList>
            <person name="Morand S.C."/>
            <person name="Bertignac M."/>
            <person name="Iltis A."/>
            <person name="Kolder I."/>
            <person name="Pirovano W."/>
            <person name="Jourdain R."/>
            <person name="Clavaud C."/>
        </authorList>
    </citation>
    <scope>NUCLEOTIDE SEQUENCE [LARGE SCALE GENOMIC DNA]</scope>
    <source>
        <strain evidence="3 4">CBS 7877</strain>
    </source>
</reference>
<name>A0A3G2S671_MALR7</name>
<dbReference type="EMBL" id="CP033151">
    <property type="protein sequence ID" value="AYO43574.1"/>
    <property type="molecule type" value="Genomic_DNA"/>
</dbReference>
<organism evidence="3 4">
    <name type="scientific">Malassezia restricta (strain ATCC 96810 / NBRC 103918 / CBS 7877)</name>
    <name type="common">Seborrheic dermatitis infection agent</name>
    <dbReference type="NCBI Taxonomy" id="425264"/>
    <lineage>
        <taxon>Eukaryota</taxon>
        <taxon>Fungi</taxon>
        <taxon>Dikarya</taxon>
        <taxon>Basidiomycota</taxon>
        <taxon>Ustilaginomycotina</taxon>
        <taxon>Malasseziomycetes</taxon>
        <taxon>Malasseziales</taxon>
        <taxon>Malasseziaceae</taxon>
        <taxon>Malassezia</taxon>
    </lineage>
</organism>
<dbReference type="AlphaFoldDB" id="A0A3G2S671"/>
<keyword evidence="4" id="KW-1185">Reference proteome</keyword>
<dbReference type="Proteomes" id="UP000269793">
    <property type="component" value="Chromosome IV"/>
</dbReference>